<keyword evidence="3" id="KW-0808">Transferase</keyword>
<dbReference type="GO" id="GO:0016303">
    <property type="term" value="F:1-phosphatidylinositol-3-kinase activity"/>
    <property type="evidence" value="ECO:0007669"/>
    <property type="project" value="TreeGrafter"/>
</dbReference>
<dbReference type="OrthoDB" id="9979560at2759"/>
<evidence type="ECO:0000313" key="4">
    <source>
        <dbReference type="Proteomes" id="UP000023152"/>
    </source>
</evidence>
<dbReference type="GO" id="GO:0016477">
    <property type="term" value="P:cell migration"/>
    <property type="evidence" value="ECO:0007669"/>
    <property type="project" value="TreeGrafter"/>
</dbReference>
<sequence length="273" mass="31425">FFFFFFFFFFKKKKYLNKKKKKKNHNASGLLRENKAKHGNDNDNDNDDDLQFRKRSMSVNTGMALAEELVSTPHVVEDNCIRIASDNAIDFFIAWFRVLADLNVNIIDPMQGEKPMAQMQVRKIFSSNAKPLLIDSFVRDNSNTHTDKKSNNNNNNSDHKEPDYRIVSSNSFILKMGDDLRKDAGILFMFQFMNDIWKQNSLNVKGYPVHVMTYKCVAMVCFICFPFGPDFGCIEMVPDCVTLKEVKALKKKFTEKHLLNLVTSAAGSYVAAY</sequence>
<organism evidence="3 4">
    <name type="scientific">Reticulomyxa filosa</name>
    <dbReference type="NCBI Taxonomy" id="46433"/>
    <lineage>
        <taxon>Eukaryota</taxon>
        <taxon>Sar</taxon>
        <taxon>Rhizaria</taxon>
        <taxon>Retaria</taxon>
        <taxon>Foraminifera</taxon>
        <taxon>Monothalamids</taxon>
        <taxon>Reticulomyxidae</taxon>
        <taxon>Reticulomyxa</taxon>
    </lineage>
</organism>
<name>X6N552_RETFI</name>
<dbReference type="Pfam" id="PF00454">
    <property type="entry name" value="PI3_PI4_kinase"/>
    <property type="match status" value="1"/>
</dbReference>
<dbReference type="GO" id="GO:0035005">
    <property type="term" value="F:1-phosphatidylinositol-4-phosphate 3-kinase activity"/>
    <property type="evidence" value="ECO:0007669"/>
    <property type="project" value="TreeGrafter"/>
</dbReference>
<feature type="domain" description="PI3K/PI4K catalytic" evidence="2">
    <location>
        <begin position="134"/>
        <end position="273"/>
    </location>
</feature>
<dbReference type="Proteomes" id="UP000023152">
    <property type="component" value="Unassembled WGS sequence"/>
</dbReference>
<evidence type="ECO:0000313" key="3">
    <source>
        <dbReference type="EMBL" id="ETO21073.1"/>
    </source>
</evidence>
<feature type="non-terminal residue" evidence="3">
    <location>
        <position position="273"/>
    </location>
</feature>
<comment type="caution">
    <text evidence="3">The sequence shown here is derived from an EMBL/GenBank/DDBJ whole genome shotgun (WGS) entry which is preliminary data.</text>
</comment>
<dbReference type="InterPro" id="IPR000403">
    <property type="entry name" value="PI3/4_kinase_cat_dom"/>
</dbReference>
<dbReference type="GO" id="GO:0005886">
    <property type="term" value="C:plasma membrane"/>
    <property type="evidence" value="ECO:0007669"/>
    <property type="project" value="TreeGrafter"/>
</dbReference>
<evidence type="ECO:0000256" key="1">
    <source>
        <dbReference type="SAM" id="MobiDB-lite"/>
    </source>
</evidence>
<evidence type="ECO:0000259" key="2">
    <source>
        <dbReference type="PROSITE" id="PS50290"/>
    </source>
</evidence>
<dbReference type="PROSITE" id="PS50290">
    <property type="entry name" value="PI3_4_KINASE_3"/>
    <property type="match status" value="1"/>
</dbReference>
<dbReference type="EMBL" id="ASPP01011963">
    <property type="protein sequence ID" value="ETO21073.1"/>
    <property type="molecule type" value="Genomic_DNA"/>
</dbReference>
<gene>
    <name evidence="3" type="ORF">RFI_16131</name>
</gene>
<dbReference type="GO" id="GO:0005737">
    <property type="term" value="C:cytoplasm"/>
    <property type="evidence" value="ECO:0007669"/>
    <property type="project" value="TreeGrafter"/>
</dbReference>
<dbReference type="InterPro" id="IPR011009">
    <property type="entry name" value="Kinase-like_dom_sf"/>
</dbReference>
<dbReference type="GO" id="GO:0043491">
    <property type="term" value="P:phosphatidylinositol 3-kinase/protein kinase B signal transduction"/>
    <property type="evidence" value="ECO:0007669"/>
    <property type="project" value="TreeGrafter"/>
</dbReference>
<proteinExistence type="predicted"/>
<accession>X6N552</accession>
<dbReference type="Gene3D" id="3.30.1010.10">
    <property type="entry name" value="Phosphatidylinositol 3-kinase Catalytic Subunit, Chain A, domain 4"/>
    <property type="match status" value="1"/>
</dbReference>
<dbReference type="PANTHER" id="PTHR10048">
    <property type="entry name" value="PHOSPHATIDYLINOSITOL KINASE"/>
    <property type="match status" value="1"/>
</dbReference>
<feature type="non-terminal residue" evidence="3">
    <location>
        <position position="1"/>
    </location>
</feature>
<feature type="compositionally biased region" description="Basic and acidic residues" evidence="1">
    <location>
        <begin position="32"/>
        <end position="41"/>
    </location>
</feature>
<feature type="region of interest" description="Disordered" evidence="1">
    <location>
        <begin position="140"/>
        <end position="162"/>
    </location>
</feature>
<dbReference type="AlphaFoldDB" id="X6N552"/>
<dbReference type="GO" id="GO:0005942">
    <property type="term" value="C:phosphatidylinositol 3-kinase complex"/>
    <property type="evidence" value="ECO:0007669"/>
    <property type="project" value="TreeGrafter"/>
</dbReference>
<dbReference type="InterPro" id="IPR015433">
    <property type="entry name" value="PI3/4_kinase"/>
</dbReference>
<feature type="region of interest" description="Disordered" evidence="1">
    <location>
        <begin position="26"/>
        <end position="50"/>
    </location>
</feature>
<dbReference type="SUPFAM" id="SSF56112">
    <property type="entry name" value="Protein kinase-like (PK-like)"/>
    <property type="match status" value="1"/>
</dbReference>
<dbReference type="GO" id="GO:0048015">
    <property type="term" value="P:phosphatidylinositol-mediated signaling"/>
    <property type="evidence" value="ECO:0007669"/>
    <property type="project" value="TreeGrafter"/>
</dbReference>
<reference evidence="3 4" key="1">
    <citation type="journal article" date="2013" name="Curr. Biol.">
        <title>The Genome of the Foraminiferan Reticulomyxa filosa.</title>
        <authorList>
            <person name="Glockner G."/>
            <person name="Hulsmann N."/>
            <person name="Schleicher M."/>
            <person name="Noegel A.A."/>
            <person name="Eichinger L."/>
            <person name="Gallinger C."/>
            <person name="Pawlowski J."/>
            <person name="Sierra R."/>
            <person name="Euteneuer U."/>
            <person name="Pillet L."/>
            <person name="Moustafa A."/>
            <person name="Platzer M."/>
            <person name="Groth M."/>
            <person name="Szafranski K."/>
            <person name="Schliwa M."/>
        </authorList>
    </citation>
    <scope>NUCLEOTIDE SEQUENCE [LARGE SCALE GENOMIC DNA]</scope>
</reference>
<keyword evidence="4" id="KW-1185">Reference proteome</keyword>
<dbReference type="PANTHER" id="PTHR10048:SF14">
    <property type="entry name" value="LD28067P"/>
    <property type="match status" value="1"/>
</dbReference>
<protein>
    <submittedName>
        <fullName evidence="3">Phosphatidylinositol 3-kinase</fullName>
    </submittedName>
</protein>
<keyword evidence="3" id="KW-0418">Kinase</keyword>